<dbReference type="STRING" id="1774969.AUC69_10285"/>
<accession>A0A1E3VXK1</accession>
<keyword evidence="2" id="KW-1185">Reference proteome</keyword>
<proteinExistence type="predicted"/>
<evidence type="ECO:0008006" key="3">
    <source>
        <dbReference type="Google" id="ProtNLM"/>
    </source>
</evidence>
<evidence type="ECO:0000313" key="1">
    <source>
        <dbReference type="EMBL" id="ODR98268.1"/>
    </source>
</evidence>
<organism evidence="1 2">
    <name type="scientific">Methyloceanibacter superfactus</name>
    <dbReference type="NCBI Taxonomy" id="1774969"/>
    <lineage>
        <taxon>Bacteria</taxon>
        <taxon>Pseudomonadati</taxon>
        <taxon>Pseudomonadota</taxon>
        <taxon>Alphaproteobacteria</taxon>
        <taxon>Hyphomicrobiales</taxon>
        <taxon>Hyphomicrobiaceae</taxon>
        <taxon>Methyloceanibacter</taxon>
    </lineage>
</organism>
<sequence>MQNRSATAYSGPAVICRVKFIPIAGYKANDPGIKFMAQSNEIEVWLIPVSRTNMYVPYRIVLPTPVGYGTAVVTSIQVAGSKRASAD</sequence>
<protein>
    <recommendedName>
        <fullName evidence="3">DUF3108 domain-containing protein</fullName>
    </recommendedName>
</protein>
<dbReference type="EMBL" id="LPWF01000023">
    <property type="protein sequence ID" value="ODR98268.1"/>
    <property type="molecule type" value="Genomic_DNA"/>
</dbReference>
<dbReference type="Proteomes" id="UP000094472">
    <property type="component" value="Unassembled WGS sequence"/>
</dbReference>
<comment type="caution">
    <text evidence="1">The sequence shown here is derived from an EMBL/GenBank/DDBJ whole genome shotgun (WGS) entry which is preliminary data.</text>
</comment>
<reference evidence="1 2" key="1">
    <citation type="journal article" date="2016" name="Environ. Microbiol.">
        <title>New Methyloceanibacter diversity from North Sea sediments includes methanotroph containing solely the soluble methane monooxygenase.</title>
        <authorList>
            <person name="Vekeman B."/>
            <person name="Kerckhof F.M."/>
            <person name="Cremers G."/>
            <person name="de Vos P."/>
            <person name="Vandamme P."/>
            <person name="Boon N."/>
            <person name="Op den Camp H.J."/>
            <person name="Heylen K."/>
        </authorList>
    </citation>
    <scope>NUCLEOTIDE SEQUENCE [LARGE SCALE GENOMIC DNA]</scope>
    <source>
        <strain evidence="1 2">R-67175</strain>
    </source>
</reference>
<name>A0A1E3VXK1_9HYPH</name>
<gene>
    <name evidence="1" type="ORF">AUC69_10285</name>
</gene>
<dbReference type="AlphaFoldDB" id="A0A1E3VXK1"/>
<evidence type="ECO:0000313" key="2">
    <source>
        <dbReference type="Proteomes" id="UP000094472"/>
    </source>
</evidence>